<dbReference type="AlphaFoldDB" id="A0A8J5M124"/>
<comment type="caution">
    <text evidence="1">The sequence shown here is derived from an EMBL/GenBank/DDBJ whole genome shotgun (WGS) entry which is preliminary data.</text>
</comment>
<accession>A0A8J5M124</accession>
<organism evidence="1 2">
    <name type="scientific">Phytophthora aleatoria</name>
    <dbReference type="NCBI Taxonomy" id="2496075"/>
    <lineage>
        <taxon>Eukaryota</taxon>
        <taxon>Sar</taxon>
        <taxon>Stramenopiles</taxon>
        <taxon>Oomycota</taxon>
        <taxon>Peronosporomycetes</taxon>
        <taxon>Peronosporales</taxon>
        <taxon>Peronosporaceae</taxon>
        <taxon>Phytophthora</taxon>
    </lineage>
</organism>
<gene>
    <name evidence="1" type="ORF">JG688_00011298</name>
</gene>
<proteinExistence type="predicted"/>
<evidence type="ECO:0000313" key="2">
    <source>
        <dbReference type="Proteomes" id="UP000709295"/>
    </source>
</evidence>
<protein>
    <submittedName>
        <fullName evidence="1">Uncharacterized protein</fullName>
    </submittedName>
</protein>
<sequence length="80" mass="9201">MEIQRDANQTLRQSMENLHQMSASAIERFTEMEQPIRRSSWSFNSALDDCSAELKPSSQTVLFVILAVEAFYVRIPLCFS</sequence>
<dbReference type="EMBL" id="JAENGY010000781">
    <property type="protein sequence ID" value="KAG6956702.1"/>
    <property type="molecule type" value="Genomic_DNA"/>
</dbReference>
<dbReference type="Proteomes" id="UP000709295">
    <property type="component" value="Unassembled WGS sequence"/>
</dbReference>
<evidence type="ECO:0000313" key="1">
    <source>
        <dbReference type="EMBL" id="KAG6956702.1"/>
    </source>
</evidence>
<name>A0A8J5M124_9STRA</name>
<keyword evidence="2" id="KW-1185">Reference proteome</keyword>
<reference evidence="1" key="1">
    <citation type="submission" date="2021-01" db="EMBL/GenBank/DDBJ databases">
        <title>Phytophthora aleatoria, a newly-described species from Pinus radiata is distinct from Phytophthora cactorum isolates based on comparative genomics.</title>
        <authorList>
            <person name="Mcdougal R."/>
            <person name="Panda P."/>
            <person name="Williams N."/>
            <person name="Studholme D.J."/>
        </authorList>
    </citation>
    <scope>NUCLEOTIDE SEQUENCE</scope>
    <source>
        <strain evidence="1">NZFS 4037</strain>
    </source>
</reference>